<evidence type="ECO:0000313" key="2">
    <source>
        <dbReference type="Proteomes" id="UP001152795"/>
    </source>
</evidence>
<dbReference type="Pfam" id="PF00564">
    <property type="entry name" value="PB1"/>
    <property type="match status" value="1"/>
</dbReference>
<proteinExistence type="predicted"/>
<protein>
    <submittedName>
        <fullName evidence="1">---NA</fullName>
    </submittedName>
</protein>
<reference evidence="1" key="1">
    <citation type="submission" date="2020-04" db="EMBL/GenBank/DDBJ databases">
        <authorList>
            <person name="Alioto T."/>
            <person name="Alioto T."/>
            <person name="Gomez Garrido J."/>
        </authorList>
    </citation>
    <scope>NUCLEOTIDE SEQUENCE</scope>
    <source>
        <strain evidence="1">A484AB</strain>
    </source>
</reference>
<dbReference type="SUPFAM" id="SSF54277">
    <property type="entry name" value="CAD &amp; PB1 domains"/>
    <property type="match status" value="1"/>
</dbReference>
<dbReference type="EMBL" id="CACRXK020003837">
    <property type="protein sequence ID" value="CAB4000435.1"/>
    <property type="molecule type" value="Genomic_DNA"/>
</dbReference>
<organism evidence="1 2">
    <name type="scientific">Paramuricea clavata</name>
    <name type="common">Red gorgonian</name>
    <name type="synonym">Violescent sea-whip</name>
    <dbReference type="NCBI Taxonomy" id="317549"/>
    <lineage>
        <taxon>Eukaryota</taxon>
        <taxon>Metazoa</taxon>
        <taxon>Cnidaria</taxon>
        <taxon>Anthozoa</taxon>
        <taxon>Octocorallia</taxon>
        <taxon>Malacalcyonacea</taxon>
        <taxon>Plexauridae</taxon>
        <taxon>Paramuricea</taxon>
    </lineage>
</organism>
<evidence type="ECO:0000313" key="1">
    <source>
        <dbReference type="EMBL" id="CAB4000435.1"/>
    </source>
</evidence>
<dbReference type="Proteomes" id="UP001152795">
    <property type="component" value="Unassembled WGS sequence"/>
</dbReference>
<name>A0A6S7H429_PARCT</name>
<dbReference type="InterPro" id="IPR000270">
    <property type="entry name" value="PB1_dom"/>
</dbReference>
<comment type="caution">
    <text evidence="1">The sequence shown here is derived from an EMBL/GenBank/DDBJ whole genome shotgun (WGS) entry which is preliminary data.</text>
</comment>
<sequence length="112" mass="12903">MTEIQIQFKYNETIRSAIIDEPVTYEELEYEIKNEIPKIRDIEFGLMYENHDGDYVVLNKDPRCLHLAITSSSVVPGTDLKRLKLQIFVGHSPSQRKERDLDSPGCALIPKP</sequence>
<dbReference type="AlphaFoldDB" id="A0A6S7H429"/>
<keyword evidence="2" id="KW-1185">Reference proteome</keyword>
<dbReference type="Gene3D" id="3.10.20.90">
    <property type="entry name" value="Phosphatidylinositol 3-kinase Catalytic Subunit, Chain A, domain 1"/>
    <property type="match status" value="1"/>
</dbReference>
<accession>A0A6S7H429</accession>
<gene>
    <name evidence="1" type="ORF">PACLA_8A076350</name>
</gene>